<gene>
    <name evidence="3" type="ORF">GWO12_02770</name>
</gene>
<proteinExistence type="predicted"/>
<dbReference type="AlphaFoldDB" id="A0AAE4Z598"/>
<keyword evidence="1" id="KW-0732">Signal</keyword>
<accession>A0AAE4Z598</accession>
<dbReference type="Pfam" id="PF14344">
    <property type="entry name" value="DUF4397"/>
    <property type="match status" value="2"/>
</dbReference>
<feature type="domain" description="DUF4397" evidence="2">
    <location>
        <begin position="259"/>
        <end position="383"/>
    </location>
</feature>
<evidence type="ECO:0000313" key="4">
    <source>
        <dbReference type="Proteomes" id="UP000702544"/>
    </source>
</evidence>
<dbReference type="Proteomes" id="UP000702544">
    <property type="component" value="Unassembled WGS sequence"/>
</dbReference>
<organism evidence="3 4">
    <name type="scientific">Candidatus Kutchimonas denitrificans</name>
    <dbReference type="NCBI Taxonomy" id="3056748"/>
    <lineage>
        <taxon>Bacteria</taxon>
        <taxon>Pseudomonadati</taxon>
        <taxon>Gemmatimonadota</taxon>
        <taxon>Gemmatimonadia</taxon>
        <taxon>Candidatus Palauibacterales</taxon>
        <taxon>Candidatus Palauibacteraceae</taxon>
        <taxon>Candidatus Kutchimonas</taxon>
    </lineage>
</organism>
<evidence type="ECO:0000313" key="3">
    <source>
        <dbReference type="EMBL" id="NIR74030.1"/>
    </source>
</evidence>
<feature type="chain" id="PRO_5042283635" evidence="1">
    <location>
        <begin position="22"/>
        <end position="480"/>
    </location>
</feature>
<evidence type="ECO:0000256" key="1">
    <source>
        <dbReference type="SAM" id="SignalP"/>
    </source>
</evidence>
<dbReference type="PROSITE" id="PS51257">
    <property type="entry name" value="PROKAR_LIPOPROTEIN"/>
    <property type="match status" value="1"/>
</dbReference>
<dbReference type="EMBL" id="JAACAK010000018">
    <property type="protein sequence ID" value="NIR74030.1"/>
    <property type="molecule type" value="Genomic_DNA"/>
</dbReference>
<name>A0AAE4Z598_9BACT</name>
<comment type="caution">
    <text evidence="3">The sequence shown here is derived from an EMBL/GenBank/DDBJ whole genome shotgun (WGS) entry which is preliminary data.</text>
</comment>
<evidence type="ECO:0000259" key="2">
    <source>
        <dbReference type="Pfam" id="PF14344"/>
    </source>
</evidence>
<dbReference type="InterPro" id="IPR025510">
    <property type="entry name" value="DUF4397"/>
</dbReference>
<reference evidence="3 4" key="1">
    <citation type="submission" date="2020-01" db="EMBL/GenBank/DDBJ databases">
        <title>Genomes assembled from Gulf of Kutch pelagic sediment metagenomes.</title>
        <authorList>
            <person name="Chandrashekar M."/>
            <person name="Mahajan M.S."/>
            <person name="Dave K.J."/>
            <person name="Vatsa P."/>
            <person name="Nathani N.M."/>
        </authorList>
    </citation>
    <scope>NUCLEOTIDE SEQUENCE [LARGE SCALE GENOMIC DNA]</scope>
    <source>
        <strain evidence="3">KS3-K002</strain>
    </source>
</reference>
<sequence length="480" mass="48897">MIRKPATFFATVLAMAMGVAACDDDDNNTTGPTPEGPTFALRVVHASPDAPSVDIWAEGVNAPLFEDVAYGDATDYLDIPEGTYNIQIRAAGSAASSTPVFETGDLTLSEGDRVTAVAAGFLASSNADDQFRVLPFFEDFGATGTGALVRIVHASPDAPTVAIDVGNDGTPEIQSLARFEDTGQAGVELPAGQALQIGIWAGNPLQRVTAFTTPQLPVGGELFVIATGSLAKLPRETDGFALLAVAPAGAIGFVRQNPTVYALHAGPDAPAVDIFAGSLELVDNISFGDLSGGIQVPPGTYTLDFFPTSAGSTRPGGSPAASLDTPMLDAGERYVAVATGFLAPDMGEQPFQLLAYPEGFAFDPANTRARAIHASPDAPAVDIGTASGSTIDAVVFEDLAFAEGSDAAGTAIPATSLTLGVAPTGSTAAVATFDVTTVGDLRAFTIAVGALAPDTGEEGFRLVLVNTSVSPWTASEIAAN</sequence>
<protein>
    <submittedName>
        <fullName evidence="3">DUF4397 domain-containing protein</fullName>
    </submittedName>
</protein>
<feature type="domain" description="DUF4397" evidence="2">
    <location>
        <begin position="41"/>
        <end position="163"/>
    </location>
</feature>
<feature type="signal peptide" evidence="1">
    <location>
        <begin position="1"/>
        <end position="21"/>
    </location>
</feature>